<dbReference type="Proteomes" id="UP001529338">
    <property type="component" value="Unassembled WGS sequence"/>
</dbReference>
<dbReference type="PANTHER" id="PTHR42718:SF46">
    <property type="entry name" value="BLR6921 PROTEIN"/>
    <property type="match status" value="1"/>
</dbReference>
<feature type="transmembrane region" description="Helical" evidence="7">
    <location>
        <begin position="144"/>
        <end position="165"/>
    </location>
</feature>
<evidence type="ECO:0000256" key="6">
    <source>
        <dbReference type="ARBA" id="ARBA00023136"/>
    </source>
</evidence>
<dbReference type="EMBL" id="JAUCGQ010000001">
    <property type="protein sequence ID" value="MDM7855092.1"/>
    <property type="molecule type" value="Genomic_DNA"/>
</dbReference>
<feature type="transmembrane region" description="Helical" evidence="7">
    <location>
        <begin position="235"/>
        <end position="254"/>
    </location>
</feature>
<feature type="transmembrane region" description="Helical" evidence="7">
    <location>
        <begin position="400"/>
        <end position="425"/>
    </location>
</feature>
<feature type="transmembrane region" description="Helical" evidence="7">
    <location>
        <begin position="450"/>
        <end position="472"/>
    </location>
</feature>
<dbReference type="Gene3D" id="1.20.1250.20">
    <property type="entry name" value="MFS general substrate transporter like domains"/>
    <property type="match status" value="1"/>
</dbReference>
<evidence type="ECO:0000256" key="7">
    <source>
        <dbReference type="SAM" id="Phobius"/>
    </source>
</evidence>
<evidence type="ECO:0000256" key="2">
    <source>
        <dbReference type="ARBA" id="ARBA00022448"/>
    </source>
</evidence>
<comment type="caution">
    <text evidence="9">The sequence shown here is derived from an EMBL/GenBank/DDBJ whole genome shotgun (WGS) entry which is preliminary data.</text>
</comment>
<sequence>MPSTNPTTRSRTASPALVLIAILTTQLMIVLDATIVNVALPDIQRALGFTPTGLSWVLNAYTLAFGGLLLLGARAGDLLGRRRMLLVGVGLFVLASFVGGFAQSPGQLLTARTVQGIGAALAAPSGLALLIGRFPEGRERARALGYFSAVSVGGAAVGLIAGGILTEYVSWRWVLFVNVPIGIALIFVARMALTETPRHPGRFDIAGAATATVGMTSLVYGFVRAATEGWSDTEAVTAFVTATVLLAAFIAIELRVSAPITPLRLFADRTRASALAGRVLLVAAMFGMFFYLTQILQDVYGYTPLVTGLAFLPLTVMLFVMSRISAGLMERVGMRTLMVGGLTISTVGILLLTRLTVDSSYVAVLVPLLLFGTGNGLAFVPLTAAGLVGVEPRDAGAASGLVNVAQQVGGSVGLAVLVTVGAAGARHAHPTGSTPAEVAQHAFVAGADRAFLVSALLLAATVVLLAVATPSLRQERVRRLARAIDEELEAELELAEAVTVD</sequence>
<dbReference type="InterPro" id="IPR020846">
    <property type="entry name" value="MFS_dom"/>
</dbReference>
<feature type="transmembrane region" description="Helical" evidence="7">
    <location>
        <begin position="85"/>
        <end position="102"/>
    </location>
</feature>
<keyword evidence="6 7" id="KW-0472">Membrane</keyword>
<dbReference type="Pfam" id="PF07690">
    <property type="entry name" value="MFS_1"/>
    <property type="match status" value="1"/>
</dbReference>
<feature type="transmembrane region" description="Helical" evidence="7">
    <location>
        <begin position="114"/>
        <end position="132"/>
    </location>
</feature>
<dbReference type="InterPro" id="IPR036259">
    <property type="entry name" value="MFS_trans_sf"/>
</dbReference>
<evidence type="ECO:0000259" key="8">
    <source>
        <dbReference type="PROSITE" id="PS50850"/>
    </source>
</evidence>
<feature type="transmembrane region" description="Helical" evidence="7">
    <location>
        <begin position="299"/>
        <end position="320"/>
    </location>
</feature>
<gene>
    <name evidence="9" type="ORF">QRT04_09130</name>
</gene>
<dbReference type="PANTHER" id="PTHR42718">
    <property type="entry name" value="MAJOR FACILITATOR SUPERFAMILY MULTIDRUG TRANSPORTER MFSC"/>
    <property type="match status" value="1"/>
</dbReference>
<feature type="transmembrane region" description="Helical" evidence="7">
    <location>
        <begin position="171"/>
        <end position="193"/>
    </location>
</feature>
<reference evidence="9 10" key="1">
    <citation type="submission" date="2023-06" db="EMBL/GenBank/DDBJ databases">
        <title>Cellulomonas sp. MW4 Whole genome sequence.</title>
        <authorList>
            <person name="Park S."/>
        </authorList>
    </citation>
    <scope>NUCLEOTIDE SEQUENCE [LARGE SCALE GENOMIC DNA]</scope>
    <source>
        <strain evidence="9 10">MW4</strain>
    </source>
</reference>
<feature type="transmembrane region" description="Helical" evidence="7">
    <location>
        <begin position="364"/>
        <end position="388"/>
    </location>
</feature>
<dbReference type="NCBIfam" id="TIGR00711">
    <property type="entry name" value="efflux_EmrB"/>
    <property type="match status" value="1"/>
</dbReference>
<organism evidence="9 10">
    <name type="scientific">Cellulomonas alba</name>
    <dbReference type="NCBI Taxonomy" id="3053467"/>
    <lineage>
        <taxon>Bacteria</taxon>
        <taxon>Bacillati</taxon>
        <taxon>Actinomycetota</taxon>
        <taxon>Actinomycetes</taxon>
        <taxon>Micrococcales</taxon>
        <taxon>Cellulomonadaceae</taxon>
        <taxon>Cellulomonas</taxon>
    </lineage>
</organism>
<comment type="subcellular location">
    <subcellularLocation>
        <location evidence="1">Cell membrane</location>
        <topology evidence="1">Multi-pass membrane protein</topology>
    </subcellularLocation>
</comment>
<evidence type="ECO:0000313" key="9">
    <source>
        <dbReference type="EMBL" id="MDM7855092.1"/>
    </source>
</evidence>
<dbReference type="SUPFAM" id="SSF103473">
    <property type="entry name" value="MFS general substrate transporter"/>
    <property type="match status" value="1"/>
</dbReference>
<keyword evidence="3" id="KW-1003">Cell membrane</keyword>
<dbReference type="InterPro" id="IPR011701">
    <property type="entry name" value="MFS"/>
</dbReference>
<evidence type="ECO:0000256" key="1">
    <source>
        <dbReference type="ARBA" id="ARBA00004651"/>
    </source>
</evidence>
<evidence type="ECO:0000256" key="5">
    <source>
        <dbReference type="ARBA" id="ARBA00022989"/>
    </source>
</evidence>
<evidence type="ECO:0000313" key="10">
    <source>
        <dbReference type="Proteomes" id="UP001529338"/>
    </source>
</evidence>
<evidence type="ECO:0000256" key="3">
    <source>
        <dbReference type="ARBA" id="ARBA00022475"/>
    </source>
</evidence>
<name>A0ABT7SHR6_9CELL</name>
<feature type="transmembrane region" description="Helical" evidence="7">
    <location>
        <begin position="12"/>
        <end position="36"/>
    </location>
</feature>
<feature type="transmembrane region" description="Helical" evidence="7">
    <location>
        <begin position="275"/>
        <end position="293"/>
    </location>
</feature>
<evidence type="ECO:0000256" key="4">
    <source>
        <dbReference type="ARBA" id="ARBA00022692"/>
    </source>
</evidence>
<proteinExistence type="predicted"/>
<keyword evidence="10" id="KW-1185">Reference proteome</keyword>
<feature type="transmembrane region" description="Helical" evidence="7">
    <location>
        <begin position="332"/>
        <end position="352"/>
    </location>
</feature>
<dbReference type="CDD" id="cd17321">
    <property type="entry name" value="MFS_MMR_MDR_like"/>
    <property type="match status" value="1"/>
</dbReference>
<protein>
    <submittedName>
        <fullName evidence="9">MFS transporter</fullName>
    </submittedName>
</protein>
<dbReference type="InterPro" id="IPR004638">
    <property type="entry name" value="EmrB-like"/>
</dbReference>
<dbReference type="Gene3D" id="1.20.1720.10">
    <property type="entry name" value="Multidrug resistance protein D"/>
    <property type="match status" value="1"/>
</dbReference>
<keyword evidence="4 7" id="KW-0812">Transmembrane</keyword>
<feature type="transmembrane region" description="Helical" evidence="7">
    <location>
        <begin position="205"/>
        <end position="223"/>
    </location>
</feature>
<feature type="transmembrane region" description="Helical" evidence="7">
    <location>
        <begin position="56"/>
        <end position="73"/>
    </location>
</feature>
<feature type="domain" description="Major facilitator superfamily (MFS) profile" evidence="8">
    <location>
        <begin position="18"/>
        <end position="473"/>
    </location>
</feature>
<keyword evidence="2" id="KW-0813">Transport</keyword>
<keyword evidence="5 7" id="KW-1133">Transmembrane helix</keyword>
<dbReference type="PROSITE" id="PS50850">
    <property type="entry name" value="MFS"/>
    <property type="match status" value="1"/>
</dbReference>
<accession>A0ABT7SHR6</accession>
<dbReference type="PRINTS" id="PR01036">
    <property type="entry name" value="TCRTETB"/>
</dbReference>